<feature type="signal peptide" evidence="2">
    <location>
        <begin position="1"/>
        <end position="26"/>
    </location>
</feature>
<proteinExistence type="predicted"/>
<dbReference type="OrthoDB" id="9794671at2"/>
<dbReference type="STRING" id="1123243.SAMN02745190_00720"/>
<feature type="region of interest" description="Disordered" evidence="1">
    <location>
        <begin position="29"/>
        <end position="77"/>
    </location>
</feature>
<feature type="chain" id="PRO_5012363905" evidence="2">
    <location>
        <begin position="27"/>
        <end position="461"/>
    </location>
</feature>
<evidence type="ECO:0000313" key="5">
    <source>
        <dbReference type="Proteomes" id="UP000184404"/>
    </source>
</evidence>
<evidence type="ECO:0000259" key="3">
    <source>
        <dbReference type="Pfam" id="PF08486"/>
    </source>
</evidence>
<dbReference type="NCBIfam" id="TIGR02669">
    <property type="entry name" value="SpoIID_LytB"/>
    <property type="match status" value="1"/>
</dbReference>
<evidence type="ECO:0000256" key="2">
    <source>
        <dbReference type="SAM" id="SignalP"/>
    </source>
</evidence>
<gene>
    <name evidence="4" type="ORF">SAMN02745190_00720</name>
</gene>
<dbReference type="InterPro" id="IPR051922">
    <property type="entry name" value="Bact_Sporulation_Assoc"/>
</dbReference>
<name>A0A1M4UMR5_9FIRM</name>
<dbReference type="InterPro" id="IPR013486">
    <property type="entry name" value="SpoIID/LytB"/>
</dbReference>
<dbReference type="RefSeq" id="WP_072934825.1">
    <property type="nucleotide sequence ID" value="NZ_FQUG01000003.1"/>
</dbReference>
<dbReference type="Pfam" id="PF08486">
    <property type="entry name" value="SpoIID"/>
    <property type="match status" value="1"/>
</dbReference>
<feature type="domain" description="Sporulation stage II protein D amidase enhancer LytB N-terminal" evidence="3">
    <location>
        <begin position="173"/>
        <end position="265"/>
    </location>
</feature>
<reference evidence="4 5" key="1">
    <citation type="submission" date="2016-11" db="EMBL/GenBank/DDBJ databases">
        <authorList>
            <person name="Jaros S."/>
            <person name="Januszkiewicz K."/>
            <person name="Wedrychowicz H."/>
        </authorList>
    </citation>
    <scope>NUCLEOTIDE SEQUENCE [LARGE SCALE GENOMIC DNA]</scope>
    <source>
        <strain evidence="4 5">DSM 10502</strain>
    </source>
</reference>
<keyword evidence="2" id="KW-0732">Signal</keyword>
<accession>A0A1M4UMR5</accession>
<protein>
    <submittedName>
        <fullName evidence="4">Stage II sporulation protein D</fullName>
    </submittedName>
</protein>
<feature type="compositionally biased region" description="Basic and acidic residues" evidence="1">
    <location>
        <begin position="30"/>
        <end position="43"/>
    </location>
</feature>
<dbReference type="Proteomes" id="UP000184404">
    <property type="component" value="Unassembled WGS sequence"/>
</dbReference>
<dbReference type="AlphaFoldDB" id="A0A1M4UMR5"/>
<dbReference type="GO" id="GO:0030288">
    <property type="term" value="C:outer membrane-bounded periplasmic space"/>
    <property type="evidence" value="ECO:0007669"/>
    <property type="project" value="TreeGrafter"/>
</dbReference>
<sequence length="461" mass="50680">MKQKTFKILAVCLALALWMLPTMVMAAPQKSDKMSKAPAKETVSRTTPSKANTDKTNTAKTNTAKADTSKKAVPAAKKEEPMLRVGLAEEQNSAVFSADNDYVVRDGATGKGLEKKTHKDKLTITVKNHQFVLNGKAVSAKKIKLKPVDSKEKIVFSYNDTKYRGEFELVLKNGSFTVINIVKLDDYIGGVLNEEMGEGWPSEAMKAQAVAARTFALYTVGEEKHEEDGYDVCATTHCQVYGGVESESRDALAAVSATRGEVMTYGGKPIYAAFHASSGGRTAGSDETNEVLPYLKSRLDREDSVNPNQEWQIAVPVTTLVQKLRSEGYNIGTLKRIEISPLDIQSPKPSKDRYTSCRVKTVRFVGSVKTVEVPGTKLRWIFGLHSTLFDIRYGSGKSIKPNKDGKIEIKNRSGETITFDGAGWGHGLGLSQWGARGMAAKHGYRDILARYYTDVKIEKLF</sequence>
<feature type="compositionally biased region" description="Low complexity" evidence="1">
    <location>
        <begin position="49"/>
        <end position="75"/>
    </location>
</feature>
<dbReference type="PANTHER" id="PTHR30032">
    <property type="entry name" value="N-ACETYLMURAMOYL-L-ALANINE AMIDASE-RELATED"/>
    <property type="match status" value="1"/>
</dbReference>
<evidence type="ECO:0000313" key="4">
    <source>
        <dbReference type="EMBL" id="SHE58019.1"/>
    </source>
</evidence>
<dbReference type="GO" id="GO:0030435">
    <property type="term" value="P:sporulation resulting in formation of a cellular spore"/>
    <property type="evidence" value="ECO:0007669"/>
    <property type="project" value="InterPro"/>
</dbReference>
<dbReference type="EMBL" id="FQUG01000003">
    <property type="protein sequence ID" value="SHE58019.1"/>
    <property type="molecule type" value="Genomic_DNA"/>
</dbReference>
<keyword evidence="5" id="KW-1185">Reference proteome</keyword>
<dbReference type="PANTHER" id="PTHR30032:SF4">
    <property type="entry name" value="AMIDASE ENHANCER"/>
    <property type="match status" value="1"/>
</dbReference>
<organism evidence="4 5">
    <name type="scientific">Schwartzia succinivorans DSM 10502</name>
    <dbReference type="NCBI Taxonomy" id="1123243"/>
    <lineage>
        <taxon>Bacteria</taxon>
        <taxon>Bacillati</taxon>
        <taxon>Bacillota</taxon>
        <taxon>Negativicutes</taxon>
        <taxon>Selenomonadales</taxon>
        <taxon>Selenomonadaceae</taxon>
        <taxon>Schwartzia</taxon>
    </lineage>
</organism>
<dbReference type="InterPro" id="IPR013693">
    <property type="entry name" value="SpoIID/LytB_N"/>
</dbReference>
<evidence type="ECO:0000256" key="1">
    <source>
        <dbReference type="SAM" id="MobiDB-lite"/>
    </source>
</evidence>